<evidence type="ECO:0000313" key="1">
    <source>
        <dbReference type="EMBL" id="CAJ2666802.1"/>
    </source>
</evidence>
<sequence length="328" mass="37372">MRKLLLASSLYAFSSFSHNPTLGVGGLKGFDSNDPDCVMPKGLIGLLRWRFIRNYQTVPYTNRTRFISIPISVERIAGERYFEKQKQSFDIMPSTHPVTIRVTNILNHIIHALHNEKNKMSSASSNYSVWLHLTRSLPPSMSHLDGLNWEVLVVNEPEDIFTGCYAGGKIVTTMASVYHGSDAHLATVLAHEVGHIVARHHAEKETRSTWVYFIHDMLNRFVTIDFAQRVLPLVQLLPFNRRLEMEADYIGLLLMAAAGYDPRCAPIIYDEFDKYEELKESRNKFKLGGFLSSHPPGRKRAQALDRPRIMEEALVLYNNVKAKRGDES</sequence>
<comment type="caution">
    <text evidence="1">The sequence shown here is derived from an EMBL/GenBank/DDBJ whole genome shotgun (WGS) entry which is preliminary data.</text>
</comment>
<dbReference type="Proteomes" id="UP001177021">
    <property type="component" value="Unassembled WGS sequence"/>
</dbReference>
<evidence type="ECO:0000313" key="2">
    <source>
        <dbReference type="Proteomes" id="UP001177021"/>
    </source>
</evidence>
<name>A0ACB0LBE5_TRIPR</name>
<gene>
    <name evidence="1" type="ORF">MILVUS5_LOCUS31542</name>
</gene>
<organism evidence="1 2">
    <name type="scientific">Trifolium pratense</name>
    <name type="common">Red clover</name>
    <dbReference type="NCBI Taxonomy" id="57577"/>
    <lineage>
        <taxon>Eukaryota</taxon>
        <taxon>Viridiplantae</taxon>
        <taxon>Streptophyta</taxon>
        <taxon>Embryophyta</taxon>
        <taxon>Tracheophyta</taxon>
        <taxon>Spermatophyta</taxon>
        <taxon>Magnoliopsida</taxon>
        <taxon>eudicotyledons</taxon>
        <taxon>Gunneridae</taxon>
        <taxon>Pentapetalae</taxon>
        <taxon>rosids</taxon>
        <taxon>fabids</taxon>
        <taxon>Fabales</taxon>
        <taxon>Fabaceae</taxon>
        <taxon>Papilionoideae</taxon>
        <taxon>50 kb inversion clade</taxon>
        <taxon>NPAAA clade</taxon>
        <taxon>Hologalegina</taxon>
        <taxon>IRL clade</taxon>
        <taxon>Trifolieae</taxon>
        <taxon>Trifolium</taxon>
    </lineage>
</organism>
<dbReference type="EMBL" id="CASHSV030000513">
    <property type="protein sequence ID" value="CAJ2666802.1"/>
    <property type="molecule type" value="Genomic_DNA"/>
</dbReference>
<proteinExistence type="predicted"/>
<reference evidence="1" key="1">
    <citation type="submission" date="2023-10" db="EMBL/GenBank/DDBJ databases">
        <authorList>
            <person name="Rodriguez Cubillos JULIANA M."/>
            <person name="De Vega J."/>
        </authorList>
    </citation>
    <scope>NUCLEOTIDE SEQUENCE</scope>
</reference>
<keyword evidence="2" id="KW-1185">Reference proteome</keyword>
<protein>
    <submittedName>
        <fullName evidence="1">Uncharacterized protein</fullName>
    </submittedName>
</protein>
<accession>A0ACB0LBE5</accession>